<proteinExistence type="predicted"/>
<sequence length="67" mass="7405">MIFWVLFLITMFPCGTLGILSGYILILKAKKIKSEFGFSIGLFIILCSIGYCFIGTAGLMLIYIVTS</sequence>
<keyword evidence="1" id="KW-1133">Transmembrane helix</keyword>
<evidence type="ECO:0000313" key="2">
    <source>
        <dbReference type="EMBL" id="GAL85422.1"/>
    </source>
</evidence>
<comment type="caution">
    <text evidence="2">The sequence shown here is derived from an EMBL/GenBank/DDBJ whole genome shotgun (WGS) entry which is preliminary data.</text>
</comment>
<name>A0A098LG58_9BACT</name>
<reference evidence="2 3" key="1">
    <citation type="submission" date="2014-09" db="EMBL/GenBank/DDBJ databases">
        <title>Sporocytophaga myxococcoides PG-01 genome sequencing.</title>
        <authorList>
            <person name="Liu L."/>
            <person name="Gao P.J."/>
            <person name="Chen G.J."/>
            <person name="Wang L.S."/>
        </authorList>
    </citation>
    <scope>NUCLEOTIDE SEQUENCE [LARGE SCALE GENOMIC DNA]</scope>
    <source>
        <strain evidence="2 3">PG-01</strain>
    </source>
</reference>
<evidence type="ECO:0000313" key="3">
    <source>
        <dbReference type="Proteomes" id="UP000030185"/>
    </source>
</evidence>
<gene>
    <name evidence="2" type="ORF">MYP_2651</name>
</gene>
<accession>A0A098LG58</accession>
<feature type="transmembrane region" description="Helical" evidence="1">
    <location>
        <begin position="6"/>
        <end position="26"/>
    </location>
</feature>
<feature type="transmembrane region" description="Helical" evidence="1">
    <location>
        <begin position="38"/>
        <end position="65"/>
    </location>
</feature>
<dbReference type="Proteomes" id="UP000030185">
    <property type="component" value="Unassembled WGS sequence"/>
</dbReference>
<dbReference type="AlphaFoldDB" id="A0A098LG58"/>
<dbReference type="EMBL" id="BBLT01000005">
    <property type="protein sequence ID" value="GAL85422.1"/>
    <property type="molecule type" value="Genomic_DNA"/>
</dbReference>
<keyword evidence="1" id="KW-0812">Transmembrane</keyword>
<protein>
    <submittedName>
        <fullName evidence="2">Uncharacterized protein</fullName>
    </submittedName>
</protein>
<organism evidence="2 3">
    <name type="scientific">Sporocytophaga myxococcoides</name>
    <dbReference type="NCBI Taxonomy" id="153721"/>
    <lineage>
        <taxon>Bacteria</taxon>
        <taxon>Pseudomonadati</taxon>
        <taxon>Bacteroidota</taxon>
        <taxon>Cytophagia</taxon>
        <taxon>Cytophagales</taxon>
        <taxon>Cytophagaceae</taxon>
        <taxon>Sporocytophaga</taxon>
    </lineage>
</organism>
<keyword evidence="3" id="KW-1185">Reference proteome</keyword>
<keyword evidence="1" id="KW-0472">Membrane</keyword>
<evidence type="ECO:0000256" key="1">
    <source>
        <dbReference type="SAM" id="Phobius"/>
    </source>
</evidence>